<gene>
    <name evidence="4" type="ORF">G4V39_00060</name>
</gene>
<dbReference type="RefSeq" id="WP_166030980.1">
    <property type="nucleotide sequence ID" value="NZ_CP048877.1"/>
</dbReference>
<evidence type="ECO:0000256" key="2">
    <source>
        <dbReference type="ARBA" id="ARBA00012438"/>
    </source>
</evidence>
<evidence type="ECO:0000313" key="4">
    <source>
        <dbReference type="EMBL" id="QIJ70757.1"/>
    </source>
</evidence>
<dbReference type="EC" id="2.7.13.3" evidence="2"/>
<dbReference type="SUPFAM" id="SSF52172">
    <property type="entry name" value="CheY-like"/>
    <property type="match status" value="1"/>
</dbReference>
<keyword evidence="4" id="KW-0808">Transferase</keyword>
<name>A0A6G7PT45_9BACT</name>
<proteinExistence type="predicted"/>
<dbReference type="Gene3D" id="1.10.287.130">
    <property type="match status" value="1"/>
</dbReference>
<dbReference type="InterPro" id="IPR003594">
    <property type="entry name" value="HATPase_dom"/>
</dbReference>
<dbReference type="InterPro" id="IPR003661">
    <property type="entry name" value="HisK_dim/P_dom"/>
</dbReference>
<dbReference type="CDD" id="cd00082">
    <property type="entry name" value="HisKA"/>
    <property type="match status" value="1"/>
</dbReference>
<dbReference type="AlphaFoldDB" id="A0A6G7PT45"/>
<dbReference type="Pfam" id="PF00072">
    <property type="entry name" value="Response_reg"/>
    <property type="match status" value="1"/>
</dbReference>
<dbReference type="PANTHER" id="PTHR43547:SF2">
    <property type="entry name" value="HYBRID SIGNAL TRANSDUCTION HISTIDINE KINASE C"/>
    <property type="match status" value="1"/>
</dbReference>
<evidence type="ECO:0000256" key="3">
    <source>
        <dbReference type="ARBA" id="ARBA00022553"/>
    </source>
</evidence>
<keyword evidence="4" id="KW-0418">Kinase</keyword>
<dbReference type="PROSITE" id="PS50110">
    <property type="entry name" value="RESPONSE_REGULATORY"/>
    <property type="match status" value="1"/>
</dbReference>
<organism evidence="4 5">
    <name type="scientific">Thermosulfuriphilus ammonigenes</name>
    <dbReference type="NCBI Taxonomy" id="1936021"/>
    <lineage>
        <taxon>Bacteria</taxon>
        <taxon>Pseudomonadati</taxon>
        <taxon>Thermodesulfobacteriota</taxon>
        <taxon>Thermodesulfobacteria</taxon>
        <taxon>Thermodesulfobacteriales</taxon>
        <taxon>Thermodesulfobacteriaceae</taxon>
        <taxon>Thermosulfuriphilus</taxon>
    </lineage>
</organism>
<dbReference type="SMART" id="SM00387">
    <property type="entry name" value="HATPase_c"/>
    <property type="match status" value="1"/>
</dbReference>
<evidence type="ECO:0000313" key="5">
    <source>
        <dbReference type="Proteomes" id="UP000502179"/>
    </source>
</evidence>
<dbReference type="InterPro" id="IPR036097">
    <property type="entry name" value="HisK_dim/P_sf"/>
</dbReference>
<comment type="catalytic activity">
    <reaction evidence="1">
        <text>ATP + protein L-histidine = ADP + protein N-phospho-L-histidine.</text>
        <dbReference type="EC" id="2.7.13.3"/>
    </reaction>
</comment>
<dbReference type="InterPro" id="IPR011006">
    <property type="entry name" value="CheY-like_superfamily"/>
</dbReference>
<dbReference type="Pfam" id="PF02518">
    <property type="entry name" value="HATPase_c"/>
    <property type="match status" value="1"/>
</dbReference>
<dbReference type="PROSITE" id="PS50109">
    <property type="entry name" value="HIS_KIN"/>
    <property type="match status" value="1"/>
</dbReference>
<dbReference type="EMBL" id="CP048877">
    <property type="protein sequence ID" value="QIJ70757.1"/>
    <property type="molecule type" value="Genomic_DNA"/>
</dbReference>
<dbReference type="Gene3D" id="3.40.50.2300">
    <property type="match status" value="1"/>
</dbReference>
<dbReference type="PRINTS" id="PR00344">
    <property type="entry name" value="BCTRLSENSOR"/>
</dbReference>
<dbReference type="InterPro" id="IPR005467">
    <property type="entry name" value="His_kinase_dom"/>
</dbReference>
<dbReference type="SUPFAM" id="SSF55874">
    <property type="entry name" value="ATPase domain of HSP90 chaperone/DNA topoisomerase II/histidine kinase"/>
    <property type="match status" value="1"/>
</dbReference>
<dbReference type="Pfam" id="PF00512">
    <property type="entry name" value="HisKA"/>
    <property type="match status" value="1"/>
</dbReference>
<dbReference type="SMART" id="SM00388">
    <property type="entry name" value="HisKA"/>
    <property type="match status" value="1"/>
</dbReference>
<dbReference type="InterPro" id="IPR036890">
    <property type="entry name" value="HATPase_C_sf"/>
</dbReference>
<dbReference type="InterPro" id="IPR001789">
    <property type="entry name" value="Sig_transdc_resp-reg_receiver"/>
</dbReference>
<dbReference type="SMART" id="SM00448">
    <property type="entry name" value="REC"/>
    <property type="match status" value="1"/>
</dbReference>
<dbReference type="SUPFAM" id="SSF47384">
    <property type="entry name" value="Homodimeric domain of signal transducing histidine kinase"/>
    <property type="match status" value="1"/>
</dbReference>
<reference evidence="4 5" key="1">
    <citation type="submission" date="2020-02" db="EMBL/GenBank/DDBJ databases">
        <title>Genome analysis of Thermosulfuriphilus ammonigenes ST65T, an anaerobic thermophilic chemolithoautotrophic bacterium isolated from a deep-sea hydrothermal vent.</title>
        <authorList>
            <person name="Slobodkina G."/>
            <person name="Allioux M."/>
            <person name="Merkel A."/>
            <person name="Alain K."/>
            <person name="Jebbar M."/>
            <person name="Slobodkin A."/>
        </authorList>
    </citation>
    <scope>NUCLEOTIDE SEQUENCE [LARGE SCALE GENOMIC DNA]</scope>
    <source>
        <strain evidence="4 5">ST65</strain>
    </source>
</reference>
<keyword evidence="5" id="KW-1185">Reference proteome</keyword>
<dbReference type="Proteomes" id="UP000502179">
    <property type="component" value="Chromosome"/>
</dbReference>
<evidence type="ECO:0000256" key="1">
    <source>
        <dbReference type="ARBA" id="ARBA00000085"/>
    </source>
</evidence>
<keyword evidence="3" id="KW-0597">Phosphoprotein</keyword>
<protein>
    <recommendedName>
        <fullName evidence="2">histidine kinase</fullName>
        <ecNumber evidence="2">2.7.13.3</ecNumber>
    </recommendedName>
</protein>
<sequence>MAPQKLDHQERAGPQGARILVVDDNPDNLLLLEGVLCGAGYRVIKASCPGEAWDILRREAVDLIICDVMMPEISGYDFCQLLRKDPKLRDIPVVLITSKRLEVSDAILGMEAGADDYLTRPIDHRLLVQKIQVLITKKHQKEALEERLEEQEERLKALISFTNMIVHDMRNPLQVAMGYLDLILQENLSSRHRRWLSLVYEVLNRQRQFLEDLLILAATRDGRLKPEIRPVRLDEVIQNLVALYQQQAKEQKRQIVFENLSGDQQILSDRRLLTRVIDNLLANAMKYGCGDIHLRLEEAHLSNLINQDSARGIVFSIFNHCPPIPIELQRTVFEPFVQLPSGGKKGGIGLGLYFCRLVLEALGGRLGLVSPAPKSNEGVIFYFFLPPEPPQAIYPRH</sequence>
<dbReference type="InterPro" id="IPR004358">
    <property type="entry name" value="Sig_transdc_His_kin-like_C"/>
</dbReference>
<accession>A0A6G7PT45</accession>
<dbReference type="KEGG" id="tav:G4V39_00060"/>
<dbReference type="Gene3D" id="3.30.565.10">
    <property type="entry name" value="Histidine kinase-like ATPase, C-terminal domain"/>
    <property type="match status" value="1"/>
</dbReference>
<dbReference type="PANTHER" id="PTHR43547">
    <property type="entry name" value="TWO-COMPONENT HISTIDINE KINASE"/>
    <property type="match status" value="1"/>
</dbReference>
<dbReference type="GO" id="GO:0000155">
    <property type="term" value="F:phosphorelay sensor kinase activity"/>
    <property type="evidence" value="ECO:0007669"/>
    <property type="project" value="InterPro"/>
</dbReference>